<keyword evidence="4" id="KW-0067">ATP-binding</keyword>
<dbReference type="PANTHER" id="PTHR24106">
    <property type="entry name" value="NACHT, LRR AND CARD DOMAINS-CONTAINING"/>
    <property type="match status" value="1"/>
</dbReference>
<evidence type="ECO:0000256" key="4">
    <source>
        <dbReference type="ARBA" id="ARBA00022840"/>
    </source>
</evidence>
<dbReference type="PaxDb" id="8022-A0A060YNC7"/>
<dbReference type="Gene3D" id="3.40.50.300">
    <property type="entry name" value="P-loop containing nucleotide triphosphate hydrolases"/>
    <property type="match status" value="1"/>
</dbReference>
<feature type="region of interest" description="Disordered" evidence="5">
    <location>
        <begin position="414"/>
        <end position="437"/>
    </location>
</feature>
<feature type="compositionally biased region" description="Polar residues" evidence="5">
    <location>
        <begin position="1"/>
        <end position="32"/>
    </location>
</feature>
<accession>A0A060YNC7</accession>
<dbReference type="Pfam" id="PF17776">
    <property type="entry name" value="NLRC4_HD2"/>
    <property type="match status" value="1"/>
</dbReference>
<organism evidence="7 8">
    <name type="scientific">Oncorhynchus mykiss</name>
    <name type="common">Rainbow trout</name>
    <name type="synonym">Salmo gairdneri</name>
    <dbReference type="NCBI Taxonomy" id="8022"/>
    <lineage>
        <taxon>Eukaryota</taxon>
        <taxon>Metazoa</taxon>
        <taxon>Chordata</taxon>
        <taxon>Craniata</taxon>
        <taxon>Vertebrata</taxon>
        <taxon>Euteleostomi</taxon>
        <taxon>Actinopterygii</taxon>
        <taxon>Neopterygii</taxon>
        <taxon>Teleostei</taxon>
        <taxon>Protacanthopterygii</taxon>
        <taxon>Salmoniformes</taxon>
        <taxon>Salmonidae</taxon>
        <taxon>Salmoninae</taxon>
        <taxon>Oncorhynchus</taxon>
    </lineage>
</organism>
<reference evidence="7" key="2">
    <citation type="submission" date="2014-03" db="EMBL/GenBank/DDBJ databases">
        <authorList>
            <person name="Genoscope - CEA"/>
        </authorList>
    </citation>
    <scope>NUCLEOTIDE SEQUENCE</scope>
</reference>
<evidence type="ECO:0000256" key="3">
    <source>
        <dbReference type="ARBA" id="ARBA00022741"/>
    </source>
</evidence>
<dbReference type="InterPro" id="IPR007111">
    <property type="entry name" value="NACHT_NTPase"/>
</dbReference>
<dbReference type="GO" id="GO:0005524">
    <property type="term" value="F:ATP binding"/>
    <property type="evidence" value="ECO:0007669"/>
    <property type="project" value="UniProtKB-KW"/>
</dbReference>
<dbReference type="InterPro" id="IPR051261">
    <property type="entry name" value="NLR"/>
</dbReference>
<dbReference type="EMBL" id="FR914670">
    <property type="protein sequence ID" value="CDQ93211.1"/>
    <property type="molecule type" value="Genomic_DNA"/>
</dbReference>
<sequence>MDQTPQSLAPVQHSGPSSSITSQPAPTPSSIMAQPAHPLSSIMAQGGSVVAAPQLVSCSVAGSVYQHISVTIPSHGGDEDLPKVKDKHKSNMKKKFGSIFEGLGKRGNPTLLDKIYTELYITAGESEGVNKEHEVWQIEDTARTKAFQDDAINCNDIFRSLDLRQRNIMTNPNPDKRTVLTKGIAGIGKTVSVQKFILDWAEGIANQDVDFVFTLPFRDLNLIKDDCNLLKLLSDFHPELTDMQDAKKVVNGKVVFIFDGLDESQLPMCFHNNKRLSNVTKTTSVDVLLTNLIKGNMLPEALLWITSRPAAVDKIPSDCFDRVTEVRGFNDPQKEEYFKKRFSDDENMASQIISHIKTSRSLHIMCHIPVFCWITAMVLGKMLSENDHGKPPKTLTEMYIRFLLTLTNMKNKKYYGENQPDPRNLWSEDEDYRPQHRGSQQLQKMLHDLQRSAVDASLSSKTGHLDLFLRFLLGISLESNQILLKSLNLQTKGDTESIQKTIQYIKDRLSDEKQRQYPSPERCINLFHCLIELNDTSFVTEIQRFLTSKNPAEKKLTPAQCSAMAYVLLMSEEVLDKLDLKVYNTSDEGRKRLVPAVRCCRKAILADCRLTTSCCETVASALQLPDSHLRELDLSVNALLDLKPLSVGLTSPNCRLESLNLSHMHLKRSGPELLKAVLMGPHNQLLVLR</sequence>
<dbReference type="FunFam" id="3.40.50.300:FF:000210">
    <property type="entry name" value="Si:dkey-16p6.1"/>
    <property type="match status" value="1"/>
</dbReference>
<name>A0A060YNC7_ONCMY</name>
<evidence type="ECO:0000313" key="7">
    <source>
        <dbReference type="EMBL" id="CDQ93211.1"/>
    </source>
</evidence>
<feature type="region of interest" description="Disordered" evidence="5">
    <location>
        <begin position="1"/>
        <end position="34"/>
    </location>
</feature>
<proteinExistence type="predicted"/>
<protein>
    <recommendedName>
        <fullName evidence="6">NACHT domain-containing protein</fullName>
    </recommendedName>
</protein>
<dbReference type="Pfam" id="PF05729">
    <property type="entry name" value="NACHT"/>
    <property type="match status" value="1"/>
</dbReference>
<keyword evidence="2" id="KW-0677">Repeat</keyword>
<dbReference type="Proteomes" id="UP000193380">
    <property type="component" value="Unassembled WGS sequence"/>
</dbReference>
<reference evidence="7" key="1">
    <citation type="journal article" date="2014" name="Nat. Commun.">
        <title>The rainbow trout genome provides novel insights into evolution after whole-genome duplication in vertebrates.</title>
        <authorList>
            <person name="Berthelot C."/>
            <person name="Brunet F."/>
            <person name="Chalopin D."/>
            <person name="Juanchich A."/>
            <person name="Bernard M."/>
            <person name="Noel B."/>
            <person name="Bento P."/>
            <person name="Da Silva C."/>
            <person name="Labadie K."/>
            <person name="Alberti A."/>
            <person name="Aury J.M."/>
            <person name="Louis A."/>
            <person name="Dehais P."/>
            <person name="Bardou P."/>
            <person name="Montfort J."/>
            <person name="Klopp C."/>
            <person name="Cabau C."/>
            <person name="Gaspin C."/>
            <person name="Thorgaard G.H."/>
            <person name="Boussaha M."/>
            <person name="Quillet E."/>
            <person name="Guyomard R."/>
            <person name="Galiana D."/>
            <person name="Bobe J."/>
            <person name="Volff J.N."/>
            <person name="Genet C."/>
            <person name="Wincker P."/>
            <person name="Jaillon O."/>
            <person name="Roest Crollius H."/>
            <person name="Guiguen Y."/>
        </authorList>
    </citation>
    <scope>NUCLEOTIDE SEQUENCE [LARGE SCALE GENOMIC DNA]</scope>
</reference>
<dbReference type="SUPFAM" id="SSF52047">
    <property type="entry name" value="RNI-like"/>
    <property type="match status" value="1"/>
</dbReference>
<dbReference type="PROSITE" id="PS51450">
    <property type="entry name" value="LRR"/>
    <property type="match status" value="1"/>
</dbReference>
<dbReference type="SMART" id="SM01288">
    <property type="entry name" value="FISNA"/>
    <property type="match status" value="1"/>
</dbReference>
<evidence type="ECO:0000256" key="1">
    <source>
        <dbReference type="ARBA" id="ARBA00022614"/>
    </source>
</evidence>
<keyword evidence="1" id="KW-0433">Leucine-rich repeat</keyword>
<dbReference type="InterPro" id="IPR027417">
    <property type="entry name" value="P-loop_NTPase"/>
</dbReference>
<dbReference type="PROSITE" id="PS50837">
    <property type="entry name" value="NACHT"/>
    <property type="match status" value="1"/>
</dbReference>
<dbReference type="InterPro" id="IPR001611">
    <property type="entry name" value="Leu-rich_rpt"/>
</dbReference>
<dbReference type="InterPro" id="IPR032675">
    <property type="entry name" value="LRR_dom_sf"/>
</dbReference>
<dbReference type="AlphaFoldDB" id="A0A060YNC7"/>
<gene>
    <name evidence="7" type="ORF">GSONMT00000549001</name>
</gene>
<dbReference type="Pfam" id="PF14484">
    <property type="entry name" value="FISNA"/>
    <property type="match status" value="1"/>
</dbReference>
<dbReference type="Gene3D" id="3.80.10.10">
    <property type="entry name" value="Ribonuclease Inhibitor"/>
    <property type="match status" value="1"/>
</dbReference>
<evidence type="ECO:0000313" key="8">
    <source>
        <dbReference type="Proteomes" id="UP000193380"/>
    </source>
</evidence>
<keyword evidence="3" id="KW-0547">Nucleotide-binding</keyword>
<feature type="domain" description="NACHT" evidence="6">
    <location>
        <begin position="177"/>
        <end position="311"/>
    </location>
</feature>
<evidence type="ECO:0000259" key="6">
    <source>
        <dbReference type="PROSITE" id="PS50837"/>
    </source>
</evidence>
<dbReference type="InterPro" id="IPR041267">
    <property type="entry name" value="NLRP_HD2"/>
</dbReference>
<dbReference type="InterPro" id="IPR029495">
    <property type="entry name" value="NACHT-assoc"/>
</dbReference>
<dbReference type="STRING" id="8022.A0A060YNC7"/>
<evidence type="ECO:0000256" key="2">
    <source>
        <dbReference type="ARBA" id="ARBA00022737"/>
    </source>
</evidence>
<evidence type="ECO:0000256" key="5">
    <source>
        <dbReference type="SAM" id="MobiDB-lite"/>
    </source>
</evidence>